<evidence type="ECO:0000256" key="1">
    <source>
        <dbReference type="SAM" id="MobiDB-lite"/>
    </source>
</evidence>
<protein>
    <submittedName>
        <fullName evidence="2">Uncharacterized protein</fullName>
    </submittedName>
</protein>
<dbReference type="AlphaFoldDB" id="A0AAV9M736"/>
<feature type="compositionally biased region" description="Basic residues" evidence="1">
    <location>
        <begin position="111"/>
        <end position="127"/>
    </location>
</feature>
<gene>
    <name evidence="2" type="ORF">R3W88_008022</name>
</gene>
<evidence type="ECO:0000313" key="2">
    <source>
        <dbReference type="EMBL" id="KAK4733761.1"/>
    </source>
</evidence>
<name>A0AAV9M736_9SOLN</name>
<accession>A0AAV9M736</accession>
<reference evidence="2 3" key="1">
    <citation type="submission" date="2023-10" db="EMBL/GenBank/DDBJ databases">
        <title>Genome-Wide Identification Analysis in wild type Solanum Pinnatisectum Reveals Some Genes Defensing Phytophthora Infestans.</title>
        <authorList>
            <person name="Sun C."/>
        </authorList>
    </citation>
    <scope>NUCLEOTIDE SEQUENCE [LARGE SCALE GENOMIC DNA]</scope>
    <source>
        <strain evidence="2">LQN</strain>
        <tissue evidence="2">Leaf</tissue>
    </source>
</reference>
<dbReference type="Proteomes" id="UP001311915">
    <property type="component" value="Unassembled WGS sequence"/>
</dbReference>
<feature type="compositionally biased region" description="Low complexity" evidence="1">
    <location>
        <begin position="53"/>
        <end position="67"/>
    </location>
</feature>
<feature type="compositionally biased region" description="Polar residues" evidence="1">
    <location>
        <begin position="68"/>
        <end position="82"/>
    </location>
</feature>
<evidence type="ECO:0000313" key="3">
    <source>
        <dbReference type="Proteomes" id="UP001311915"/>
    </source>
</evidence>
<organism evidence="2 3">
    <name type="scientific">Solanum pinnatisectum</name>
    <name type="common">tansyleaf nightshade</name>
    <dbReference type="NCBI Taxonomy" id="50273"/>
    <lineage>
        <taxon>Eukaryota</taxon>
        <taxon>Viridiplantae</taxon>
        <taxon>Streptophyta</taxon>
        <taxon>Embryophyta</taxon>
        <taxon>Tracheophyta</taxon>
        <taxon>Spermatophyta</taxon>
        <taxon>Magnoliopsida</taxon>
        <taxon>eudicotyledons</taxon>
        <taxon>Gunneridae</taxon>
        <taxon>Pentapetalae</taxon>
        <taxon>asterids</taxon>
        <taxon>lamiids</taxon>
        <taxon>Solanales</taxon>
        <taxon>Solanaceae</taxon>
        <taxon>Solanoideae</taxon>
        <taxon>Solaneae</taxon>
        <taxon>Solanum</taxon>
    </lineage>
</organism>
<feature type="region of interest" description="Disordered" evidence="1">
    <location>
        <begin position="1"/>
        <end position="165"/>
    </location>
</feature>
<comment type="caution">
    <text evidence="2">The sequence shown here is derived from an EMBL/GenBank/DDBJ whole genome shotgun (WGS) entry which is preliminary data.</text>
</comment>
<feature type="compositionally biased region" description="Basic and acidic residues" evidence="1">
    <location>
        <begin position="25"/>
        <end position="37"/>
    </location>
</feature>
<proteinExistence type="predicted"/>
<feature type="region of interest" description="Disordered" evidence="1">
    <location>
        <begin position="178"/>
        <end position="200"/>
    </location>
</feature>
<dbReference type="EMBL" id="JAWPEI010000002">
    <property type="protein sequence ID" value="KAK4733761.1"/>
    <property type="molecule type" value="Genomic_DNA"/>
</dbReference>
<sequence>MEGGCQENHTNLQEGVSKWGSLPHVLHEGMDSDHSPDLRASATTKVPQHKARNTQLQQQNQAERQTQTDIVITRNKQQTEQIAKSKKNTGSMAKDMGSKASTSHQENTPKSKNKPSKKKREAAKKKQNMQQETEQQKEQEYNEKAQCMTPNKAPPDTGQGTCQVNSIPIIDEYAVNIFEDESDRDNYSLKDPDDDDETSEALIKTFSPRYDHNLEEEIQQVADKQGLSPSGFQHEKFHFKNQDINTVTAGRPNTRLFTSKSSK</sequence>
<feature type="compositionally biased region" description="Basic and acidic residues" evidence="1">
    <location>
        <begin position="134"/>
        <end position="143"/>
    </location>
</feature>
<keyword evidence="3" id="KW-1185">Reference proteome</keyword>